<keyword evidence="9" id="KW-0640">Prion</keyword>
<feature type="domain" description="EamA" evidence="7">
    <location>
        <begin position="126"/>
        <end position="263"/>
    </location>
</feature>
<keyword evidence="10" id="KW-1185">Reference proteome</keyword>
<keyword evidence="9" id="KW-0034">Amyloid</keyword>
<feature type="transmembrane region" description="Helical" evidence="6">
    <location>
        <begin position="160"/>
        <end position="179"/>
    </location>
</feature>
<feature type="region of interest" description="Disordered" evidence="5">
    <location>
        <begin position="1"/>
        <end position="50"/>
    </location>
</feature>
<dbReference type="InterPro" id="IPR037185">
    <property type="entry name" value="EmrE-like"/>
</dbReference>
<dbReference type="SUPFAM" id="SSF103481">
    <property type="entry name" value="Multidrug resistance efflux transporter EmrE"/>
    <property type="match status" value="2"/>
</dbReference>
<feature type="transmembrane region" description="Helical" evidence="6">
    <location>
        <begin position="378"/>
        <end position="397"/>
    </location>
</feature>
<evidence type="ECO:0000256" key="6">
    <source>
        <dbReference type="SAM" id="Phobius"/>
    </source>
</evidence>
<dbReference type="Proteomes" id="UP000192927">
    <property type="component" value="Unassembled WGS sequence"/>
</dbReference>
<evidence type="ECO:0000256" key="5">
    <source>
        <dbReference type="SAM" id="MobiDB-lite"/>
    </source>
</evidence>
<feature type="transmembrane region" description="Helical" evidence="6">
    <location>
        <begin position="127"/>
        <end position="148"/>
    </location>
</feature>
<evidence type="ECO:0000256" key="2">
    <source>
        <dbReference type="ARBA" id="ARBA00022692"/>
    </source>
</evidence>
<dbReference type="InterPro" id="IPR000620">
    <property type="entry name" value="EamA_dom"/>
</dbReference>
<evidence type="ECO:0000256" key="1">
    <source>
        <dbReference type="ARBA" id="ARBA00004141"/>
    </source>
</evidence>
<feature type="region of interest" description="Disordered" evidence="5">
    <location>
        <begin position="729"/>
        <end position="793"/>
    </location>
</feature>
<feature type="transmembrane region" description="Helical" evidence="6">
    <location>
        <begin position="216"/>
        <end position="238"/>
    </location>
</feature>
<dbReference type="Gene3D" id="1.20.120.1020">
    <property type="entry name" value="Prion-inhibition and propagation, HeLo domain"/>
    <property type="match status" value="1"/>
</dbReference>
<dbReference type="PANTHER" id="PTHR22911:SF6">
    <property type="entry name" value="SOLUTE CARRIER FAMILY 35 MEMBER G1"/>
    <property type="match status" value="1"/>
</dbReference>
<evidence type="ECO:0000313" key="9">
    <source>
        <dbReference type="EMBL" id="SLM34092.1"/>
    </source>
</evidence>
<feature type="transmembrane region" description="Helical" evidence="6">
    <location>
        <begin position="432"/>
        <end position="451"/>
    </location>
</feature>
<evidence type="ECO:0000259" key="8">
    <source>
        <dbReference type="Pfam" id="PF14479"/>
    </source>
</evidence>
<feature type="domain" description="Prion-inhibition and propagation HeLo" evidence="8">
    <location>
        <begin position="481"/>
        <end position="657"/>
    </location>
</feature>
<proteinExistence type="predicted"/>
<evidence type="ECO:0000313" key="10">
    <source>
        <dbReference type="Proteomes" id="UP000192927"/>
    </source>
</evidence>
<feature type="transmembrane region" description="Helical" evidence="6">
    <location>
        <begin position="345"/>
        <end position="366"/>
    </location>
</feature>
<feature type="domain" description="EamA" evidence="7">
    <location>
        <begin position="315"/>
        <end position="448"/>
    </location>
</feature>
<dbReference type="GO" id="GO:0016020">
    <property type="term" value="C:membrane"/>
    <property type="evidence" value="ECO:0007669"/>
    <property type="project" value="UniProtKB-SubCell"/>
</dbReference>
<dbReference type="Pfam" id="PF00892">
    <property type="entry name" value="EamA"/>
    <property type="match status" value="2"/>
</dbReference>
<sequence>MPSPLPVQEVGGNNARSLSKDPEEPATGANGVTTSAAVLHGNGNAEQGSSRTNAAHRFLNQPTSSSFRPSIDTLAEISTYPADNESEGRPGRRLLTTDGPRLSSMSPPTPRNVRKGSWAMFWARNRGVALVLLSQFFGGLMSVTTRLLETSGSGMHPFQILFARMSITAFVACVYMWWAKTPHFPLGMPEIRWLLVVRGFGGFFGVYGLYYSLLYLPIAEATVITFLAPIAACFACSILLHQPFTRTERICGLISLLGVVVIARPTSLLPGHSPSPAVSFASGSADAPISFNITSTTAPDSHDLDQVTAAQRFTAILVALLGVLGAACAYTTIRWIGKRAHPLLSVNFFAVWCTLVSTLALIFIPNISFQLPANTTEWTYLILVGVFGVTMQLLLTAGLQHEKNSRATNMVYTQMLFALFFDKIVWDSTPGVGGFLGSAMILGSALFVAVSHKEKAMVRVRDGSDEEVALMEGDSAGEVSFDLIQMGRTLGRDYEILETKYEATKVRFMIWGEAVGMSNPDNYDARLDNPMIQSTICRILNCIRFLFADGNVLASRYGLRLDLAELGLGTSGKRRLLKETYDRFNARVAKTQTQASLPATARWVIDHRARFVTLVQDLKDLIDELEAITRSLGMAERQRAIISYEIESISDSASLAILQDACCGTADDISDAASLRLTSIESRRSREDAASIRSDGADTLLSFRTATSAFQVLDDRILSAEPDVAAGMNAKAESDPGQGTTTLKASGAESLPATSPKNEDTSETHPTTAPHPLADRQIPRPASPTTPAPQTSQTEAQLFADADFAACLQSEWEAYELERIRLASTICIICLKSHPESELFWPCRDPGHIWCRDCLKAEFKMALKTPGYVRRCPDGNSRLCCGDVVAKAFDKRHPSSCWMRA</sequence>
<accession>A0A1W5CTH9</accession>
<evidence type="ECO:0000259" key="7">
    <source>
        <dbReference type="Pfam" id="PF00892"/>
    </source>
</evidence>
<keyword evidence="3 6" id="KW-1133">Transmembrane helix</keyword>
<keyword evidence="2 6" id="KW-0812">Transmembrane</keyword>
<dbReference type="EMBL" id="FWEW01000217">
    <property type="protein sequence ID" value="SLM34092.1"/>
    <property type="molecule type" value="Genomic_DNA"/>
</dbReference>
<dbReference type="InterPro" id="IPR038305">
    <property type="entry name" value="HeLo_sf"/>
</dbReference>
<name>A0A1W5CTH9_9LECA</name>
<feature type="transmembrane region" description="Helical" evidence="6">
    <location>
        <begin position="191"/>
        <end position="210"/>
    </location>
</feature>
<evidence type="ECO:0000256" key="4">
    <source>
        <dbReference type="ARBA" id="ARBA00023136"/>
    </source>
</evidence>
<feature type="transmembrane region" description="Helical" evidence="6">
    <location>
        <begin position="313"/>
        <end position="333"/>
    </location>
</feature>
<organism evidence="9 10">
    <name type="scientific">Lasallia pustulata</name>
    <dbReference type="NCBI Taxonomy" id="136370"/>
    <lineage>
        <taxon>Eukaryota</taxon>
        <taxon>Fungi</taxon>
        <taxon>Dikarya</taxon>
        <taxon>Ascomycota</taxon>
        <taxon>Pezizomycotina</taxon>
        <taxon>Lecanoromycetes</taxon>
        <taxon>OSLEUM clade</taxon>
        <taxon>Umbilicariomycetidae</taxon>
        <taxon>Umbilicariales</taxon>
        <taxon>Umbilicariaceae</taxon>
        <taxon>Lasallia</taxon>
    </lineage>
</organism>
<dbReference type="Pfam" id="PF14479">
    <property type="entry name" value="HeLo"/>
    <property type="match status" value="1"/>
</dbReference>
<dbReference type="AlphaFoldDB" id="A0A1W5CTH9"/>
<dbReference type="PANTHER" id="PTHR22911">
    <property type="entry name" value="ACYL-MALONYL CONDENSING ENZYME-RELATED"/>
    <property type="match status" value="1"/>
</dbReference>
<keyword evidence="4 6" id="KW-0472">Membrane</keyword>
<feature type="region of interest" description="Disordered" evidence="5">
    <location>
        <begin position="78"/>
        <end position="111"/>
    </location>
</feature>
<protein>
    <submittedName>
        <fullName evidence="9">Prion-inhibition and propagation, HeLo domain</fullName>
    </submittedName>
</protein>
<reference evidence="10" key="1">
    <citation type="submission" date="2017-03" db="EMBL/GenBank/DDBJ databases">
        <authorList>
            <person name="Sharma R."/>
            <person name="Thines M."/>
        </authorList>
    </citation>
    <scope>NUCLEOTIDE SEQUENCE [LARGE SCALE GENOMIC DNA]</scope>
</reference>
<dbReference type="InterPro" id="IPR029498">
    <property type="entry name" value="HeLo_dom"/>
</dbReference>
<comment type="subcellular location">
    <subcellularLocation>
        <location evidence="1">Membrane</location>
        <topology evidence="1">Multi-pass membrane protein</topology>
    </subcellularLocation>
</comment>
<evidence type="ECO:0000256" key="3">
    <source>
        <dbReference type="ARBA" id="ARBA00022989"/>
    </source>
</evidence>